<evidence type="ECO:0000313" key="8">
    <source>
        <dbReference type="EMBL" id="MFC7614627.1"/>
    </source>
</evidence>
<dbReference type="InterPro" id="IPR036388">
    <property type="entry name" value="WH-like_DNA-bd_sf"/>
</dbReference>
<dbReference type="SUPFAM" id="SSF88659">
    <property type="entry name" value="Sigma3 and sigma4 domains of RNA polymerase sigma factors"/>
    <property type="match status" value="1"/>
</dbReference>
<dbReference type="Proteomes" id="UP001596512">
    <property type="component" value="Unassembled WGS sequence"/>
</dbReference>
<comment type="caution">
    <text evidence="8">The sequence shown here is derived from an EMBL/GenBank/DDBJ whole genome shotgun (WGS) entry which is preliminary data.</text>
</comment>
<protein>
    <submittedName>
        <fullName evidence="8">RNA polymerase sigma factor</fullName>
    </submittedName>
</protein>
<dbReference type="Pfam" id="PF08281">
    <property type="entry name" value="Sigma70_r4_2"/>
    <property type="match status" value="1"/>
</dbReference>
<evidence type="ECO:0000256" key="3">
    <source>
        <dbReference type="ARBA" id="ARBA00023082"/>
    </source>
</evidence>
<dbReference type="Gene3D" id="1.10.10.10">
    <property type="entry name" value="Winged helix-like DNA-binding domain superfamily/Winged helix DNA-binding domain"/>
    <property type="match status" value="1"/>
</dbReference>
<dbReference type="NCBIfam" id="TIGR02937">
    <property type="entry name" value="sigma70-ECF"/>
    <property type="match status" value="1"/>
</dbReference>
<dbReference type="InterPro" id="IPR014284">
    <property type="entry name" value="RNA_pol_sigma-70_dom"/>
</dbReference>
<sequence length="110" mass="11883">MAAAHRRQRDPQPGALAQPSGATEAAAAEPELPADPAASAAERARRAELLTAVAALPERYRQVVACRYLLDLDERETATVLGWPRGTVKSRLSRALRALRVELSEDARVS</sequence>
<name>A0ABW2TNX6_9PSEU</name>
<evidence type="ECO:0000256" key="1">
    <source>
        <dbReference type="ARBA" id="ARBA00010641"/>
    </source>
</evidence>
<dbReference type="InterPro" id="IPR013324">
    <property type="entry name" value="RNA_pol_sigma_r3/r4-like"/>
</dbReference>
<evidence type="ECO:0000256" key="6">
    <source>
        <dbReference type="SAM" id="MobiDB-lite"/>
    </source>
</evidence>
<dbReference type="PANTHER" id="PTHR43133:SF52">
    <property type="entry name" value="ECF RNA POLYMERASE SIGMA FACTOR SIGL"/>
    <property type="match status" value="1"/>
</dbReference>
<keyword evidence="3" id="KW-0731">Sigma factor</keyword>
<evidence type="ECO:0000256" key="5">
    <source>
        <dbReference type="ARBA" id="ARBA00023163"/>
    </source>
</evidence>
<keyword evidence="4" id="KW-0238">DNA-binding</keyword>
<comment type="similarity">
    <text evidence="1">Belongs to the sigma-70 factor family. ECF subfamily.</text>
</comment>
<feature type="region of interest" description="Disordered" evidence="6">
    <location>
        <begin position="1"/>
        <end position="41"/>
    </location>
</feature>
<dbReference type="InterPro" id="IPR013249">
    <property type="entry name" value="RNA_pol_sigma70_r4_t2"/>
</dbReference>
<reference evidence="9" key="1">
    <citation type="journal article" date="2019" name="Int. J. Syst. Evol. Microbiol.">
        <title>The Global Catalogue of Microorganisms (GCM) 10K type strain sequencing project: providing services to taxonomists for standard genome sequencing and annotation.</title>
        <authorList>
            <consortium name="The Broad Institute Genomics Platform"/>
            <consortium name="The Broad Institute Genome Sequencing Center for Infectious Disease"/>
            <person name="Wu L."/>
            <person name="Ma J."/>
        </authorList>
    </citation>
    <scope>NUCLEOTIDE SEQUENCE [LARGE SCALE GENOMIC DNA]</scope>
    <source>
        <strain evidence="9">JCM 17695</strain>
    </source>
</reference>
<dbReference type="CDD" id="cd06171">
    <property type="entry name" value="Sigma70_r4"/>
    <property type="match status" value="1"/>
</dbReference>
<organism evidence="8 9">
    <name type="scientific">Actinokineospora soli</name>
    <dbReference type="NCBI Taxonomy" id="1048753"/>
    <lineage>
        <taxon>Bacteria</taxon>
        <taxon>Bacillati</taxon>
        <taxon>Actinomycetota</taxon>
        <taxon>Actinomycetes</taxon>
        <taxon>Pseudonocardiales</taxon>
        <taxon>Pseudonocardiaceae</taxon>
        <taxon>Actinokineospora</taxon>
    </lineage>
</organism>
<keyword evidence="9" id="KW-1185">Reference proteome</keyword>
<dbReference type="InterPro" id="IPR039425">
    <property type="entry name" value="RNA_pol_sigma-70-like"/>
</dbReference>
<gene>
    <name evidence="8" type="ORF">ACFQV2_14915</name>
</gene>
<accession>A0ABW2TNX6</accession>
<evidence type="ECO:0000259" key="7">
    <source>
        <dbReference type="Pfam" id="PF08281"/>
    </source>
</evidence>
<dbReference type="EMBL" id="JBHTEY010000004">
    <property type="protein sequence ID" value="MFC7614627.1"/>
    <property type="molecule type" value="Genomic_DNA"/>
</dbReference>
<evidence type="ECO:0000313" key="9">
    <source>
        <dbReference type="Proteomes" id="UP001596512"/>
    </source>
</evidence>
<keyword evidence="5" id="KW-0804">Transcription</keyword>
<evidence type="ECO:0000256" key="4">
    <source>
        <dbReference type="ARBA" id="ARBA00023125"/>
    </source>
</evidence>
<evidence type="ECO:0000256" key="2">
    <source>
        <dbReference type="ARBA" id="ARBA00023015"/>
    </source>
</evidence>
<proteinExistence type="inferred from homology"/>
<keyword evidence="2" id="KW-0805">Transcription regulation</keyword>
<feature type="compositionally biased region" description="Low complexity" evidence="6">
    <location>
        <begin position="22"/>
        <end position="41"/>
    </location>
</feature>
<feature type="domain" description="RNA polymerase sigma factor 70 region 4 type 2" evidence="7">
    <location>
        <begin position="47"/>
        <end position="99"/>
    </location>
</feature>
<dbReference type="PANTHER" id="PTHR43133">
    <property type="entry name" value="RNA POLYMERASE ECF-TYPE SIGMA FACTO"/>
    <property type="match status" value="1"/>
</dbReference>